<dbReference type="Gene3D" id="2.60.120.200">
    <property type="match status" value="1"/>
</dbReference>
<reference evidence="3" key="1">
    <citation type="submission" date="2021-11" db="EMBL/GenBank/DDBJ databases">
        <authorList>
            <person name="Schell T."/>
        </authorList>
    </citation>
    <scope>NUCLEOTIDE SEQUENCE</scope>
    <source>
        <strain evidence="3">M5</strain>
    </source>
</reference>
<dbReference type="AlphaFoldDB" id="A0A8J2RLN1"/>
<dbReference type="InterPro" id="IPR013320">
    <property type="entry name" value="ConA-like_dom_sf"/>
</dbReference>
<dbReference type="InterPro" id="IPR000757">
    <property type="entry name" value="Beta-glucanase-like"/>
</dbReference>
<evidence type="ECO:0000313" key="4">
    <source>
        <dbReference type="Proteomes" id="UP000789390"/>
    </source>
</evidence>
<accession>A0A8J2RLN1</accession>
<evidence type="ECO:0000256" key="1">
    <source>
        <dbReference type="ARBA" id="ARBA00006865"/>
    </source>
</evidence>
<gene>
    <name evidence="3" type="ORF">DGAL_LOCUS7796</name>
</gene>
<dbReference type="Proteomes" id="UP000789390">
    <property type="component" value="Unassembled WGS sequence"/>
</dbReference>
<dbReference type="PANTHER" id="PTHR10963">
    <property type="entry name" value="GLYCOSYL HYDROLASE-RELATED"/>
    <property type="match status" value="1"/>
</dbReference>
<dbReference type="InterPro" id="IPR050546">
    <property type="entry name" value="Glycosyl_Hydrlase_16"/>
</dbReference>
<comment type="similarity">
    <text evidence="1">Belongs to the glycosyl hydrolase 16 family.</text>
</comment>
<proteinExistence type="inferred from homology"/>
<dbReference type="GO" id="GO:0004553">
    <property type="term" value="F:hydrolase activity, hydrolyzing O-glycosyl compounds"/>
    <property type="evidence" value="ECO:0007669"/>
    <property type="project" value="InterPro"/>
</dbReference>
<dbReference type="EMBL" id="CAKKLH010000157">
    <property type="protein sequence ID" value="CAH0104867.1"/>
    <property type="molecule type" value="Genomic_DNA"/>
</dbReference>
<dbReference type="PANTHER" id="PTHR10963:SF55">
    <property type="entry name" value="GLYCOSIDE HYDROLASE FAMILY 16 PROTEIN"/>
    <property type="match status" value="1"/>
</dbReference>
<protein>
    <recommendedName>
        <fullName evidence="2">GH16 domain-containing protein</fullName>
    </recommendedName>
</protein>
<evidence type="ECO:0000259" key="2">
    <source>
        <dbReference type="PROSITE" id="PS51762"/>
    </source>
</evidence>
<keyword evidence="4" id="KW-1185">Reference proteome</keyword>
<dbReference type="SUPFAM" id="SSF49899">
    <property type="entry name" value="Concanavalin A-like lectins/glucanases"/>
    <property type="match status" value="1"/>
</dbReference>
<dbReference type="PROSITE" id="PS51762">
    <property type="entry name" value="GH16_2"/>
    <property type="match status" value="1"/>
</dbReference>
<name>A0A8J2RLN1_9CRUS</name>
<dbReference type="GO" id="GO:0005975">
    <property type="term" value="P:carbohydrate metabolic process"/>
    <property type="evidence" value="ECO:0007669"/>
    <property type="project" value="InterPro"/>
</dbReference>
<dbReference type="OrthoDB" id="4781at2759"/>
<sequence length="171" mass="19488">MITAWRGGNQEFQYYHNPTENRLEDSLYNCELDLNQEGCNVNWEVGCYISTLCFSRFDLVFDESAPGEEMINPIQFVRMVTSDSFSFTYGTIEITTKMAKGDWIWPGICENSFVTLTTIWMKPTDNIYGNWPRSGEIDIVEMKGKQISLVTAILLGNSWPAALCIGVRIPD</sequence>
<evidence type="ECO:0000313" key="3">
    <source>
        <dbReference type="EMBL" id="CAH0104867.1"/>
    </source>
</evidence>
<organism evidence="3 4">
    <name type="scientific">Daphnia galeata</name>
    <dbReference type="NCBI Taxonomy" id="27404"/>
    <lineage>
        <taxon>Eukaryota</taxon>
        <taxon>Metazoa</taxon>
        <taxon>Ecdysozoa</taxon>
        <taxon>Arthropoda</taxon>
        <taxon>Crustacea</taxon>
        <taxon>Branchiopoda</taxon>
        <taxon>Diplostraca</taxon>
        <taxon>Cladocera</taxon>
        <taxon>Anomopoda</taxon>
        <taxon>Daphniidae</taxon>
        <taxon>Daphnia</taxon>
    </lineage>
</organism>
<feature type="domain" description="GH16" evidence="2">
    <location>
        <begin position="12"/>
        <end position="171"/>
    </location>
</feature>
<comment type="caution">
    <text evidence="3">The sequence shown here is derived from an EMBL/GenBank/DDBJ whole genome shotgun (WGS) entry which is preliminary data.</text>
</comment>